<organism evidence="2 3">
    <name type="scientific">Varanus komodoensis</name>
    <name type="common">Komodo dragon</name>
    <dbReference type="NCBI Taxonomy" id="61221"/>
    <lineage>
        <taxon>Eukaryota</taxon>
        <taxon>Metazoa</taxon>
        <taxon>Chordata</taxon>
        <taxon>Craniata</taxon>
        <taxon>Vertebrata</taxon>
        <taxon>Euteleostomi</taxon>
        <taxon>Lepidosauria</taxon>
        <taxon>Squamata</taxon>
        <taxon>Bifurcata</taxon>
        <taxon>Unidentata</taxon>
        <taxon>Episquamata</taxon>
        <taxon>Toxicofera</taxon>
        <taxon>Anguimorpha</taxon>
        <taxon>Paleoanguimorpha</taxon>
        <taxon>Varanoidea</taxon>
        <taxon>Varanidae</taxon>
        <taxon>Varanus</taxon>
    </lineage>
</organism>
<evidence type="ECO:0000313" key="2">
    <source>
        <dbReference type="Ensembl" id="ENSVKKP00000016758.1"/>
    </source>
</evidence>
<dbReference type="InterPro" id="IPR043502">
    <property type="entry name" value="DNA/RNA_pol_sf"/>
</dbReference>
<dbReference type="OMA" id="HIWPWNT"/>
<accession>A0A8D2L497</accession>
<dbReference type="PANTHER" id="PTHR33332">
    <property type="entry name" value="REVERSE TRANSCRIPTASE DOMAIN-CONTAINING PROTEIN"/>
    <property type="match status" value="1"/>
</dbReference>
<dbReference type="CDD" id="cd01650">
    <property type="entry name" value="RT_nLTR_like"/>
    <property type="match status" value="1"/>
</dbReference>
<dbReference type="SUPFAM" id="SSF56672">
    <property type="entry name" value="DNA/RNA polymerases"/>
    <property type="match status" value="1"/>
</dbReference>
<evidence type="ECO:0000313" key="3">
    <source>
        <dbReference type="Proteomes" id="UP000694545"/>
    </source>
</evidence>
<evidence type="ECO:0000259" key="1">
    <source>
        <dbReference type="PROSITE" id="PS50878"/>
    </source>
</evidence>
<sequence>MDRIRGALDASDHSILCSEIRGLGTCSRSGTRSWDFKRANFGQLKARLGKVPWDRLLEGKRVEEGWIALKREVLEAQALTIPLVSKVGRQRRVPPWMRKEVVRGIRRKRNLRRKWVLGQIDKRVYQEEEARCRRILRKAKADYELRLAKNIKSNKKGFFQHVKRKRKGRQVVGPLNKEEGDPVTDVREQAQMLNDYFASVFSLKQDGGDPYVGSDEARDLGAQIKVNPLEVEELLRALDITKAPGPDGLHLRVLWELVGVLLRPLASMFEASWSTGGVPEDWRVASVVPIFKWGSRGDMGNYRPVRLASTVGKAMERLIIERDLVTLNREARLEATQHSFCKNRSCQTNLVELYVKVSRWLDGRDAVDVVYLDFSEAFDKVPHDTLVEKLRSFGIHQSTVRWIRAWLTDRKQRVTISGESLEWRPVTSGVPQGSVLGPILFNLFINIMEEGVNSLLIKFTDNTKTGAVATSEEQVLQIQKDLDRLWKWAGDNRMAFNVDKCKVLHLGHRNRCHKYRLGDKWPESSTCERDLGVLVDCRLNMSQQCDAVVKRATTTLGCIARSVASRSRKVLLLLYTTLVRPQLEYCAQFWPPHYRKDIARLESVQCRATRLVASLQGMPYEARLRALGLFRLERRRLRGDMLATYRYVRGCHTEVGRDLFSPAEEGRMRSNGAKLREPRFHLDARKHFLTFRTPRVWNGLPQEVVEAPSVRVFKDRLDMHMVSMS</sequence>
<dbReference type="Pfam" id="PF00078">
    <property type="entry name" value="RVT_1"/>
    <property type="match status" value="1"/>
</dbReference>
<name>A0A8D2L497_VARKO</name>
<dbReference type="Ensembl" id="ENSVKKT00000017173.1">
    <property type="protein sequence ID" value="ENSVKKP00000016758.1"/>
    <property type="gene ID" value="ENSVKKG00000011452.1"/>
</dbReference>
<feature type="domain" description="Reverse transcriptase" evidence="1">
    <location>
        <begin position="271"/>
        <end position="535"/>
    </location>
</feature>
<reference evidence="2" key="1">
    <citation type="submission" date="2025-08" db="UniProtKB">
        <authorList>
            <consortium name="Ensembl"/>
        </authorList>
    </citation>
    <scope>IDENTIFICATION</scope>
</reference>
<reference evidence="2" key="2">
    <citation type="submission" date="2025-09" db="UniProtKB">
        <authorList>
            <consortium name="Ensembl"/>
        </authorList>
    </citation>
    <scope>IDENTIFICATION</scope>
</reference>
<keyword evidence="3" id="KW-1185">Reference proteome</keyword>
<proteinExistence type="predicted"/>
<dbReference type="InterPro" id="IPR000477">
    <property type="entry name" value="RT_dom"/>
</dbReference>
<dbReference type="AlphaFoldDB" id="A0A8D2L497"/>
<dbReference type="Proteomes" id="UP000694545">
    <property type="component" value="Unplaced"/>
</dbReference>
<protein>
    <recommendedName>
        <fullName evidence="1">Reverse transcriptase domain-containing protein</fullName>
    </recommendedName>
</protein>
<dbReference type="PRINTS" id="PR01345">
    <property type="entry name" value="CERVTRCPTASE"/>
</dbReference>
<dbReference type="PROSITE" id="PS50878">
    <property type="entry name" value="RT_POL"/>
    <property type="match status" value="1"/>
</dbReference>